<dbReference type="InterPro" id="IPR045338">
    <property type="entry name" value="DUF6535"/>
</dbReference>
<keyword evidence="1" id="KW-0812">Transmembrane</keyword>
<feature type="transmembrane region" description="Helical" evidence="1">
    <location>
        <begin position="170"/>
        <end position="192"/>
    </location>
</feature>
<protein>
    <recommendedName>
        <fullName evidence="2">DUF6535 domain-containing protein</fullName>
    </recommendedName>
</protein>
<dbReference type="EMBL" id="JAUEPU010000045">
    <property type="protein sequence ID" value="KAK0486778.1"/>
    <property type="molecule type" value="Genomic_DNA"/>
</dbReference>
<feature type="transmembrane region" description="Helical" evidence="1">
    <location>
        <begin position="84"/>
        <end position="109"/>
    </location>
</feature>
<evidence type="ECO:0000256" key="1">
    <source>
        <dbReference type="SAM" id="Phobius"/>
    </source>
</evidence>
<sequence>MTGGRVPLPEEGPMTCRTRERRSLIFGLPHQVIGPDRVPTGDFRVYAPSLPFEEAGPTSSVWCAYLDESQDCDRNMVEEQRGEVNILLVFMSGFSQAGLFSTVVSSFIISSLPKFQPDYQHMSACLLFDQINIQLALANGTSIDDITTSGIDLNAPFTPDPDDVFINGPWVTSLALSLMTAFFAIVVNAWYFQYTSPIPGQPKVYACTRHLHYKGLVKWNVQHSIGILQVLLHSSLITFVWLRTLLELVPEFGIGSWNTQIVPGKPPSFIFSLLPASVHQLPQYSG</sequence>
<keyword evidence="4" id="KW-1185">Reference proteome</keyword>
<proteinExistence type="predicted"/>
<dbReference type="Proteomes" id="UP001175228">
    <property type="component" value="Unassembled WGS sequence"/>
</dbReference>
<feature type="domain" description="DUF6535" evidence="2">
    <location>
        <begin position="62"/>
        <end position="240"/>
    </location>
</feature>
<keyword evidence="1" id="KW-1133">Transmembrane helix</keyword>
<comment type="caution">
    <text evidence="3">The sequence shown here is derived from an EMBL/GenBank/DDBJ whole genome shotgun (WGS) entry which is preliminary data.</text>
</comment>
<evidence type="ECO:0000259" key="2">
    <source>
        <dbReference type="Pfam" id="PF20153"/>
    </source>
</evidence>
<reference evidence="3" key="1">
    <citation type="submission" date="2023-06" db="EMBL/GenBank/DDBJ databases">
        <authorList>
            <consortium name="Lawrence Berkeley National Laboratory"/>
            <person name="Ahrendt S."/>
            <person name="Sahu N."/>
            <person name="Indic B."/>
            <person name="Wong-Bajracharya J."/>
            <person name="Merenyi Z."/>
            <person name="Ke H.-M."/>
            <person name="Monk M."/>
            <person name="Kocsube S."/>
            <person name="Drula E."/>
            <person name="Lipzen A."/>
            <person name="Balint B."/>
            <person name="Henrissat B."/>
            <person name="Andreopoulos B."/>
            <person name="Martin F.M."/>
            <person name="Harder C.B."/>
            <person name="Rigling D."/>
            <person name="Ford K.L."/>
            <person name="Foster G.D."/>
            <person name="Pangilinan J."/>
            <person name="Papanicolaou A."/>
            <person name="Barry K."/>
            <person name="LaButti K."/>
            <person name="Viragh M."/>
            <person name="Koriabine M."/>
            <person name="Yan M."/>
            <person name="Riley R."/>
            <person name="Champramary S."/>
            <person name="Plett K.L."/>
            <person name="Tsai I.J."/>
            <person name="Slot J."/>
            <person name="Sipos G."/>
            <person name="Plett J."/>
            <person name="Nagy L.G."/>
            <person name="Grigoriev I.V."/>
        </authorList>
    </citation>
    <scope>NUCLEOTIDE SEQUENCE</scope>
    <source>
        <strain evidence="3">HWK02</strain>
    </source>
</reference>
<evidence type="ECO:0000313" key="4">
    <source>
        <dbReference type="Proteomes" id="UP001175228"/>
    </source>
</evidence>
<accession>A0AA39UGT8</accession>
<keyword evidence="1" id="KW-0472">Membrane</keyword>
<evidence type="ECO:0000313" key="3">
    <source>
        <dbReference type="EMBL" id="KAK0486778.1"/>
    </source>
</evidence>
<gene>
    <name evidence="3" type="ORF">EDD18DRAFT_1111005</name>
</gene>
<organism evidence="3 4">
    <name type="scientific">Armillaria luteobubalina</name>
    <dbReference type="NCBI Taxonomy" id="153913"/>
    <lineage>
        <taxon>Eukaryota</taxon>
        <taxon>Fungi</taxon>
        <taxon>Dikarya</taxon>
        <taxon>Basidiomycota</taxon>
        <taxon>Agaricomycotina</taxon>
        <taxon>Agaricomycetes</taxon>
        <taxon>Agaricomycetidae</taxon>
        <taxon>Agaricales</taxon>
        <taxon>Marasmiineae</taxon>
        <taxon>Physalacriaceae</taxon>
        <taxon>Armillaria</taxon>
    </lineage>
</organism>
<dbReference type="AlphaFoldDB" id="A0AA39UGT8"/>
<name>A0AA39UGT8_9AGAR</name>
<dbReference type="Pfam" id="PF20153">
    <property type="entry name" value="DUF6535"/>
    <property type="match status" value="1"/>
</dbReference>